<dbReference type="PANTHER" id="PTHR43343:SF3">
    <property type="entry name" value="PROTEASE DO-LIKE 8, CHLOROPLASTIC"/>
    <property type="match status" value="1"/>
</dbReference>
<dbReference type="PROSITE" id="PS50106">
    <property type="entry name" value="PDZ"/>
    <property type="match status" value="1"/>
</dbReference>
<dbReference type="InterPro" id="IPR001478">
    <property type="entry name" value="PDZ"/>
</dbReference>
<dbReference type="Pfam" id="PF13180">
    <property type="entry name" value="PDZ_2"/>
    <property type="match status" value="1"/>
</dbReference>
<dbReference type="EMBL" id="JACCBV010000001">
    <property type="protein sequence ID" value="NYE21495.1"/>
    <property type="molecule type" value="Genomic_DNA"/>
</dbReference>
<keyword evidence="2" id="KW-0378">Hydrolase</keyword>
<dbReference type="PANTHER" id="PTHR43343">
    <property type="entry name" value="PEPTIDASE S12"/>
    <property type="match status" value="1"/>
</dbReference>
<sequence length="307" mass="30741">MDDREALDAYSSTVMRVAQTVLPSLAAVSVQTRQGMGAGSAAVINDDGNLLTSAHVVDGARRVELAFSDGGVVPASVVGADPLSDLAVLHADGETAAPVRLGDAATLGVGQLVVALGNPRGLSGSVTAGIVSALGRSLPTRAGRVIDEVIQTDAALNPGNSGGVLADSAGRMVGVNTAVAGIGLGLAVPINATTREIIEALRTTGRVRRAWLGIAGATVPLAPEVAVKAGAKVGMQVVSVVPASPAAAAGAHAGDVVLSLDGVAIADPTALQRRMVEAAIGRRMEMTVWRNGALVDVVVEPEELRVS</sequence>
<evidence type="ECO:0000259" key="3">
    <source>
        <dbReference type="PROSITE" id="PS50106"/>
    </source>
</evidence>
<dbReference type="PRINTS" id="PR00834">
    <property type="entry name" value="PROTEASES2C"/>
</dbReference>
<name>A0A7Y9GRS0_9MICO</name>
<proteinExistence type="predicted"/>
<dbReference type="Gene3D" id="2.40.10.120">
    <property type="match status" value="1"/>
</dbReference>
<dbReference type="InterPro" id="IPR001940">
    <property type="entry name" value="Peptidase_S1C"/>
</dbReference>
<dbReference type="SMART" id="SM00228">
    <property type="entry name" value="PDZ"/>
    <property type="match status" value="1"/>
</dbReference>
<dbReference type="InterPro" id="IPR036034">
    <property type="entry name" value="PDZ_sf"/>
</dbReference>
<feature type="domain" description="PDZ" evidence="3">
    <location>
        <begin position="197"/>
        <end position="292"/>
    </location>
</feature>
<dbReference type="InterPro" id="IPR051201">
    <property type="entry name" value="Chloro_Bact_Ser_Proteases"/>
</dbReference>
<dbReference type="SUPFAM" id="SSF50156">
    <property type="entry name" value="PDZ domain-like"/>
    <property type="match status" value="1"/>
</dbReference>
<dbReference type="SUPFAM" id="SSF50494">
    <property type="entry name" value="Trypsin-like serine proteases"/>
    <property type="match status" value="1"/>
</dbReference>
<reference evidence="4 5" key="1">
    <citation type="submission" date="2020-07" db="EMBL/GenBank/DDBJ databases">
        <title>Sequencing the genomes of 1000 actinobacteria strains.</title>
        <authorList>
            <person name="Klenk H.-P."/>
        </authorList>
    </citation>
    <scope>NUCLEOTIDE SEQUENCE [LARGE SCALE GENOMIC DNA]</scope>
    <source>
        <strain evidence="4 5">DSM 24662</strain>
    </source>
</reference>
<evidence type="ECO:0000313" key="4">
    <source>
        <dbReference type="EMBL" id="NYE21495.1"/>
    </source>
</evidence>
<dbReference type="Proteomes" id="UP000576969">
    <property type="component" value="Unassembled WGS sequence"/>
</dbReference>
<comment type="caution">
    <text evidence="4">The sequence shown here is derived from an EMBL/GenBank/DDBJ whole genome shotgun (WGS) entry which is preliminary data.</text>
</comment>
<gene>
    <name evidence="4" type="ORF">BJ991_003523</name>
</gene>
<dbReference type="Pfam" id="PF13365">
    <property type="entry name" value="Trypsin_2"/>
    <property type="match status" value="1"/>
</dbReference>
<dbReference type="InterPro" id="IPR009003">
    <property type="entry name" value="Peptidase_S1_PA"/>
</dbReference>
<keyword evidence="1 4" id="KW-0645">Protease</keyword>
<accession>A0A7Y9GRS0</accession>
<dbReference type="GO" id="GO:0006508">
    <property type="term" value="P:proteolysis"/>
    <property type="evidence" value="ECO:0007669"/>
    <property type="project" value="UniProtKB-KW"/>
</dbReference>
<protein>
    <submittedName>
        <fullName evidence="4">S1-C subfamily serine protease</fullName>
    </submittedName>
</protein>
<evidence type="ECO:0000313" key="5">
    <source>
        <dbReference type="Proteomes" id="UP000576969"/>
    </source>
</evidence>
<dbReference type="RefSeq" id="WP_343048820.1">
    <property type="nucleotide sequence ID" value="NZ_JACCBV010000001.1"/>
</dbReference>
<evidence type="ECO:0000256" key="2">
    <source>
        <dbReference type="ARBA" id="ARBA00022801"/>
    </source>
</evidence>
<dbReference type="GO" id="GO:0004252">
    <property type="term" value="F:serine-type endopeptidase activity"/>
    <property type="evidence" value="ECO:0007669"/>
    <property type="project" value="InterPro"/>
</dbReference>
<dbReference type="Gene3D" id="2.30.42.10">
    <property type="match status" value="1"/>
</dbReference>
<keyword evidence="5" id="KW-1185">Reference proteome</keyword>
<dbReference type="AlphaFoldDB" id="A0A7Y9GRS0"/>
<evidence type="ECO:0000256" key="1">
    <source>
        <dbReference type="ARBA" id="ARBA00022670"/>
    </source>
</evidence>
<organism evidence="4 5">
    <name type="scientific">Microbacterium immunditiarum</name>
    <dbReference type="NCBI Taxonomy" id="337480"/>
    <lineage>
        <taxon>Bacteria</taxon>
        <taxon>Bacillati</taxon>
        <taxon>Actinomycetota</taxon>
        <taxon>Actinomycetes</taxon>
        <taxon>Micrococcales</taxon>
        <taxon>Microbacteriaceae</taxon>
        <taxon>Microbacterium</taxon>
    </lineage>
</organism>